<sequence>MTPSLIAISLSGVLLSQASYADVELPIVPASVMKQSATANPPVQSNTVAADTPTTLLMTPGVNELIPVALGHLNRIVTPFESPQVRTTSDAQTQIKGNVVYVATDNESPVSLYITPPGQE</sequence>
<proteinExistence type="predicted"/>
<evidence type="ECO:0000313" key="1">
    <source>
        <dbReference type="EMBL" id="SVE58332.1"/>
    </source>
</evidence>
<gene>
    <name evidence="1" type="ORF">METZ01_LOCUS511186</name>
</gene>
<accession>A0A383EN47</accession>
<protein>
    <submittedName>
        <fullName evidence="1">Uncharacterized protein</fullName>
    </submittedName>
</protein>
<dbReference type="EMBL" id="UINC01227444">
    <property type="protein sequence ID" value="SVE58332.1"/>
    <property type="molecule type" value="Genomic_DNA"/>
</dbReference>
<dbReference type="AlphaFoldDB" id="A0A383EN47"/>
<feature type="non-terminal residue" evidence="1">
    <location>
        <position position="120"/>
    </location>
</feature>
<organism evidence="1">
    <name type="scientific">marine metagenome</name>
    <dbReference type="NCBI Taxonomy" id="408172"/>
    <lineage>
        <taxon>unclassified sequences</taxon>
        <taxon>metagenomes</taxon>
        <taxon>ecological metagenomes</taxon>
    </lineage>
</organism>
<reference evidence="1" key="1">
    <citation type="submission" date="2018-05" db="EMBL/GenBank/DDBJ databases">
        <authorList>
            <person name="Lanie J.A."/>
            <person name="Ng W.-L."/>
            <person name="Kazmierczak K.M."/>
            <person name="Andrzejewski T.M."/>
            <person name="Davidsen T.M."/>
            <person name="Wayne K.J."/>
            <person name="Tettelin H."/>
            <person name="Glass J.I."/>
            <person name="Rusch D."/>
            <person name="Podicherti R."/>
            <person name="Tsui H.-C.T."/>
            <person name="Winkler M.E."/>
        </authorList>
    </citation>
    <scope>NUCLEOTIDE SEQUENCE</scope>
</reference>
<name>A0A383EN47_9ZZZZ</name>